<feature type="domain" description="HTH lacI-type" evidence="4">
    <location>
        <begin position="8"/>
        <end position="62"/>
    </location>
</feature>
<dbReference type="AlphaFoldDB" id="A0A2I1I6V1"/>
<name>A0A2I1I6V1_9ACTO</name>
<dbReference type="Gene3D" id="3.40.50.2300">
    <property type="match status" value="2"/>
</dbReference>
<dbReference type="GO" id="GO:0000976">
    <property type="term" value="F:transcription cis-regulatory region binding"/>
    <property type="evidence" value="ECO:0007669"/>
    <property type="project" value="TreeGrafter"/>
</dbReference>
<organism evidence="5 6">
    <name type="scientific">Schaalia turicensis</name>
    <dbReference type="NCBI Taxonomy" id="131111"/>
    <lineage>
        <taxon>Bacteria</taxon>
        <taxon>Bacillati</taxon>
        <taxon>Actinomycetota</taxon>
        <taxon>Actinomycetes</taxon>
        <taxon>Actinomycetales</taxon>
        <taxon>Actinomycetaceae</taxon>
        <taxon>Schaalia</taxon>
    </lineage>
</organism>
<dbReference type="InterPro" id="IPR000843">
    <property type="entry name" value="HTH_LacI"/>
</dbReference>
<keyword evidence="3" id="KW-0804">Transcription</keyword>
<dbReference type="SUPFAM" id="SSF53822">
    <property type="entry name" value="Periplasmic binding protein-like I"/>
    <property type="match status" value="1"/>
</dbReference>
<comment type="caution">
    <text evidence="5">The sequence shown here is derived from an EMBL/GenBank/DDBJ whole genome shotgun (WGS) entry which is preliminary data.</text>
</comment>
<dbReference type="PANTHER" id="PTHR30146:SF109">
    <property type="entry name" value="HTH-TYPE TRANSCRIPTIONAL REGULATOR GALS"/>
    <property type="match status" value="1"/>
</dbReference>
<dbReference type="PROSITE" id="PS50932">
    <property type="entry name" value="HTH_LACI_2"/>
    <property type="match status" value="1"/>
</dbReference>
<dbReference type="OrthoDB" id="9785139at2"/>
<reference evidence="5 6" key="1">
    <citation type="submission" date="2017-12" db="EMBL/GenBank/DDBJ databases">
        <title>Phylogenetic diversity of female urinary microbiome.</title>
        <authorList>
            <person name="Thomas-White K."/>
            <person name="Wolfe A.J."/>
        </authorList>
    </citation>
    <scope>NUCLEOTIDE SEQUENCE [LARGE SCALE GENOMIC DNA]</scope>
    <source>
        <strain evidence="5 6">UMB0250</strain>
    </source>
</reference>
<dbReference type="PANTHER" id="PTHR30146">
    <property type="entry name" value="LACI-RELATED TRANSCRIPTIONAL REPRESSOR"/>
    <property type="match status" value="1"/>
</dbReference>
<dbReference type="InterPro" id="IPR028082">
    <property type="entry name" value="Peripla_BP_I"/>
</dbReference>
<evidence type="ECO:0000256" key="3">
    <source>
        <dbReference type="ARBA" id="ARBA00023163"/>
    </source>
</evidence>
<dbReference type="SUPFAM" id="SSF47413">
    <property type="entry name" value="lambda repressor-like DNA-binding domains"/>
    <property type="match status" value="1"/>
</dbReference>
<dbReference type="PRINTS" id="PR00036">
    <property type="entry name" value="HTHLACI"/>
</dbReference>
<evidence type="ECO:0000313" key="5">
    <source>
        <dbReference type="EMBL" id="PKY66856.1"/>
    </source>
</evidence>
<dbReference type="CDD" id="cd01392">
    <property type="entry name" value="HTH_LacI"/>
    <property type="match status" value="1"/>
</dbReference>
<keyword evidence="2" id="KW-0238">DNA-binding</keyword>
<dbReference type="PROSITE" id="PS00356">
    <property type="entry name" value="HTH_LACI_1"/>
    <property type="match status" value="1"/>
</dbReference>
<evidence type="ECO:0000313" key="6">
    <source>
        <dbReference type="Proteomes" id="UP000234545"/>
    </source>
</evidence>
<dbReference type="InterPro" id="IPR046335">
    <property type="entry name" value="LacI/GalR-like_sensor"/>
</dbReference>
<sequence>MRASNSRPTIKDIAKAAGVGVVTVSRALNNKPDISDSTRERIVTLADQMGYRPNRHARFLKLSHNPAIALIIKGIDNPFFQQVLDPLEAIVREKNYLLTVVKVPHWADEVEEATKIVDEELMAGAIFLGGSFRHEASVFEKFNVPFVLSTVSRLPKVDDSAYSSVAVDDQEEASRAVQHLIDFGHTTIAALGVPEGDASVGAQRITGYRQALSHAGIPLDDDLIRFETREQMNPYTYEHGYHLAKRLLQERPDVTAIFAIADVLAIGAMRAIREAGLLIPDDMSIIGFDGITIGQFVEPELTTVVQPPLEIARLTCDVLFEQINDSAPVRHVFVPATIHAGGTTAPLVQNGEAK</sequence>
<dbReference type="Proteomes" id="UP000234545">
    <property type="component" value="Unassembled WGS sequence"/>
</dbReference>
<protein>
    <submittedName>
        <fullName evidence="5">LacI family transcriptional regulator</fullName>
    </submittedName>
</protein>
<dbReference type="Pfam" id="PF13377">
    <property type="entry name" value="Peripla_BP_3"/>
    <property type="match status" value="1"/>
</dbReference>
<dbReference type="SMART" id="SM00354">
    <property type="entry name" value="HTH_LACI"/>
    <property type="match status" value="1"/>
</dbReference>
<evidence type="ECO:0000259" key="4">
    <source>
        <dbReference type="PROSITE" id="PS50932"/>
    </source>
</evidence>
<evidence type="ECO:0000256" key="2">
    <source>
        <dbReference type="ARBA" id="ARBA00023125"/>
    </source>
</evidence>
<dbReference type="CDD" id="cd06267">
    <property type="entry name" value="PBP1_LacI_sugar_binding-like"/>
    <property type="match status" value="1"/>
</dbReference>
<keyword evidence="1" id="KW-0805">Transcription regulation</keyword>
<dbReference type="EMBL" id="PKKJ01000001">
    <property type="protein sequence ID" value="PKY66856.1"/>
    <property type="molecule type" value="Genomic_DNA"/>
</dbReference>
<dbReference type="Pfam" id="PF00356">
    <property type="entry name" value="LacI"/>
    <property type="match status" value="1"/>
</dbReference>
<dbReference type="GO" id="GO:0003700">
    <property type="term" value="F:DNA-binding transcription factor activity"/>
    <property type="evidence" value="ECO:0007669"/>
    <property type="project" value="TreeGrafter"/>
</dbReference>
<evidence type="ECO:0000256" key="1">
    <source>
        <dbReference type="ARBA" id="ARBA00023015"/>
    </source>
</evidence>
<dbReference type="RefSeq" id="WP_101627364.1">
    <property type="nucleotide sequence ID" value="NZ_JBCOMK010000002.1"/>
</dbReference>
<proteinExistence type="predicted"/>
<accession>A0A2I1I6V1</accession>
<dbReference type="Gene3D" id="1.10.260.40">
    <property type="entry name" value="lambda repressor-like DNA-binding domains"/>
    <property type="match status" value="1"/>
</dbReference>
<gene>
    <name evidence="5" type="ORF">CYJ25_01015</name>
</gene>
<dbReference type="InterPro" id="IPR010982">
    <property type="entry name" value="Lambda_DNA-bd_dom_sf"/>
</dbReference>